<proteinExistence type="inferred from homology"/>
<accession>A0A8J8GGX3</accession>
<comment type="caution">
    <text evidence="11">The sequence shown here is derived from an EMBL/GenBank/DDBJ whole genome shotgun (WGS) entry which is preliminary data.</text>
</comment>
<name>A0A8J8GGX3_9BACI</name>
<comment type="pathway">
    <text evidence="1 9">Porphyrin-containing compound metabolism; protoporphyrin-IX biosynthesis; coproporphyrinogen-III from 5-aminolevulinate: step 3/4.</text>
</comment>
<dbReference type="CDD" id="cd06578">
    <property type="entry name" value="HemD"/>
    <property type="match status" value="1"/>
</dbReference>
<evidence type="ECO:0000256" key="1">
    <source>
        <dbReference type="ARBA" id="ARBA00004772"/>
    </source>
</evidence>
<organism evidence="11 12">
    <name type="scientific">Calidifontibacillus erzurumensis</name>
    <dbReference type="NCBI Taxonomy" id="2741433"/>
    <lineage>
        <taxon>Bacteria</taxon>
        <taxon>Bacillati</taxon>
        <taxon>Bacillota</taxon>
        <taxon>Bacilli</taxon>
        <taxon>Bacillales</taxon>
        <taxon>Bacillaceae</taxon>
        <taxon>Calidifontibacillus/Schinkia group</taxon>
        <taxon>Calidifontibacillus</taxon>
    </lineage>
</organism>
<dbReference type="GO" id="GO:0006780">
    <property type="term" value="P:uroporphyrinogen III biosynthetic process"/>
    <property type="evidence" value="ECO:0007669"/>
    <property type="project" value="UniProtKB-UniRule"/>
</dbReference>
<evidence type="ECO:0000256" key="9">
    <source>
        <dbReference type="RuleBase" id="RU366031"/>
    </source>
</evidence>
<dbReference type="InterPro" id="IPR036108">
    <property type="entry name" value="4pyrrol_syn_uPrphyn_synt_sf"/>
</dbReference>
<evidence type="ECO:0000259" key="10">
    <source>
        <dbReference type="Pfam" id="PF02602"/>
    </source>
</evidence>
<dbReference type="Proteomes" id="UP000625804">
    <property type="component" value="Unassembled WGS sequence"/>
</dbReference>
<evidence type="ECO:0000256" key="4">
    <source>
        <dbReference type="ARBA" id="ARBA00023239"/>
    </source>
</evidence>
<evidence type="ECO:0000256" key="7">
    <source>
        <dbReference type="ARBA" id="ARBA00040167"/>
    </source>
</evidence>
<dbReference type="PANTHER" id="PTHR38042">
    <property type="entry name" value="UROPORPHYRINOGEN-III SYNTHASE, CHLOROPLASTIC"/>
    <property type="match status" value="1"/>
</dbReference>
<reference evidence="11" key="1">
    <citation type="submission" date="2020-06" db="EMBL/GenBank/DDBJ databases">
        <title>A novel thermopfilic bacterium from Erzurum, Turkey.</title>
        <authorList>
            <person name="Adiguzel A."/>
            <person name="Ay H."/>
            <person name="Baltaci M.O."/>
        </authorList>
    </citation>
    <scope>NUCLEOTIDE SEQUENCE</scope>
    <source>
        <strain evidence="11">P2</strain>
    </source>
</reference>
<comment type="function">
    <text evidence="6 9">Catalyzes cyclization of the linear tetrapyrrole, hydroxymethylbilane, to the macrocyclic uroporphyrinogen III.</text>
</comment>
<dbReference type="Pfam" id="PF02602">
    <property type="entry name" value="HEM4"/>
    <property type="match status" value="1"/>
</dbReference>
<protein>
    <recommendedName>
        <fullName evidence="7 9">Uroporphyrinogen-III synthase</fullName>
        <ecNumber evidence="3 9">4.2.1.75</ecNumber>
    </recommendedName>
</protein>
<dbReference type="GO" id="GO:0004852">
    <property type="term" value="F:uroporphyrinogen-III synthase activity"/>
    <property type="evidence" value="ECO:0007669"/>
    <property type="project" value="UniProtKB-UniRule"/>
</dbReference>
<dbReference type="EC" id="4.2.1.75" evidence="3 9"/>
<dbReference type="GO" id="GO:0006782">
    <property type="term" value="P:protoporphyrinogen IX biosynthetic process"/>
    <property type="evidence" value="ECO:0007669"/>
    <property type="project" value="UniProtKB-UniRule"/>
</dbReference>
<dbReference type="PANTHER" id="PTHR38042:SF1">
    <property type="entry name" value="UROPORPHYRINOGEN-III SYNTHASE, CHLOROPLASTIC"/>
    <property type="match status" value="1"/>
</dbReference>
<evidence type="ECO:0000313" key="11">
    <source>
        <dbReference type="EMBL" id="NSL51583.1"/>
    </source>
</evidence>
<sequence length="273" mass="30310">MLASERLLKGKRILVTRAKEQASSFSKKIQSLGGVPIEIPLIKIEAPSNTDQIEKTLINLHTYDWLVFTSVNGVHYFFQFLEQFDIPIKNTQEKPKIAVVGKKTLEALEKKGVKVDLIPDEFVAEDLLKKMLLQVKKGDNVLLARGNLARSLLPEKLKEAGARVNDLVVYETVVNMEARAELLEILKLRSCDLIAFTSSSTVTNFCSLLKGADIEALLKNIKIACIGPITEQTALESGLKVDIVAKEYTIDGLLEAIVRSFDDGDENGRNIDE</sequence>
<evidence type="ECO:0000256" key="2">
    <source>
        <dbReference type="ARBA" id="ARBA00008133"/>
    </source>
</evidence>
<dbReference type="InterPro" id="IPR003754">
    <property type="entry name" value="4pyrrol_synth_uPrphyn_synth"/>
</dbReference>
<gene>
    <name evidence="11" type="ORF">HR057_07345</name>
</gene>
<evidence type="ECO:0000256" key="6">
    <source>
        <dbReference type="ARBA" id="ARBA00037589"/>
    </source>
</evidence>
<dbReference type="AlphaFoldDB" id="A0A8J8GGX3"/>
<dbReference type="Gene3D" id="3.40.50.10090">
    <property type="match status" value="2"/>
</dbReference>
<dbReference type="EMBL" id="JABTTE010000007">
    <property type="protein sequence ID" value="NSL51583.1"/>
    <property type="molecule type" value="Genomic_DNA"/>
</dbReference>
<comment type="similarity">
    <text evidence="2 9">Belongs to the uroporphyrinogen-III synthase family.</text>
</comment>
<evidence type="ECO:0000313" key="12">
    <source>
        <dbReference type="Proteomes" id="UP000625804"/>
    </source>
</evidence>
<keyword evidence="4 9" id="KW-0456">Lyase</keyword>
<keyword evidence="12" id="KW-1185">Reference proteome</keyword>
<dbReference type="UniPathway" id="UPA00251">
    <property type="reaction ID" value="UER00320"/>
</dbReference>
<keyword evidence="5 9" id="KW-0627">Porphyrin biosynthesis</keyword>
<dbReference type="SUPFAM" id="SSF69618">
    <property type="entry name" value="HemD-like"/>
    <property type="match status" value="1"/>
</dbReference>
<evidence type="ECO:0000256" key="8">
    <source>
        <dbReference type="ARBA" id="ARBA00048617"/>
    </source>
</evidence>
<dbReference type="RefSeq" id="WP_173730790.1">
    <property type="nucleotide sequence ID" value="NZ_JABTTE010000007.1"/>
</dbReference>
<evidence type="ECO:0000256" key="5">
    <source>
        <dbReference type="ARBA" id="ARBA00023244"/>
    </source>
</evidence>
<dbReference type="InterPro" id="IPR039793">
    <property type="entry name" value="UROS/Hem4"/>
</dbReference>
<feature type="domain" description="Tetrapyrrole biosynthesis uroporphyrinogen III synthase" evidence="10">
    <location>
        <begin position="24"/>
        <end position="255"/>
    </location>
</feature>
<evidence type="ECO:0000256" key="3">
    <source>
        <dbReference type="ARBA" id="ARBA00013109"/>
    </source>
</evidence>
<comment type="catalytic activity">
    <reaction evidence="8 9">
        <text>hydroxymethylbilane = uroporphyrinogen III + H2O</text>
        <dbReference type="Rhea" id="RHEA:18965"/>
        <dbReference type="ChEBI" id="CHEBI:15377"/>
        <dbReference type="ChEBI" id="CHEBI:57308"/>
        <dbReference type="ChEBI" id="CHEBI:57845"/>
        <dbReference type="EC" id="4.2.1.75"/>
    </reaction>
</comment>